<comment type="similarity">
    <text evidence="1 11">Belongs to the DnaX/STICHEL family.</text>
</comment>
<dbReference type="InterPro" id="IPR003593">
    <property type="entry name" value="AAA+_ATPase"/>
</dbReference>
<dbReference type="SUPFAM" id="SSF48019">
    <property type="entry name" value="post-AAA+ oligomerization domain-like"/>
    <property type="match status" value="1"/>
</dbReference>
<name>A0A9X1T4H7_9HYPH</name>
<dbReference type="PANTHER" id="PTHR11669">
    <property type="entry name" value="REPLICATION FACTOR C / DNA POLYMERASE III GAMMA-TAU SUBUNIT"/>
    <property type="match status" value="1"/>
</dbReference>
<evidence type="ECO:0000256" key="10">
    <source>
        <dbReference type="ARBA" id="ARBA00049244"/>
    </source>
</evidence>
<keyword evidence="4 11" id="KW-0235">DNA replication</keyword>
<keyword evidence="8 11" id="KW-0067">ATP-binding</keyword>
<dbReference type="RefSeq" id="WP_233718128.1">
    <property type="nucleotide sequence ID" value="NZ_JAJUWU010000004.1"/>
</dbReference>
<keyword evidence="6 11" id="KW-0547">Nucleotide-binding</keyword>
<dbReference type="InterPro" id="IPR022107">
    <property type="entry name" value="DNA_pol_III_gamma/tau_C"/>
</dbReference>
<dbReference type="NCBIfam" id="TIGR02397">
    <property type="entry name" value="dnaX_nterm"/>
    <property type="match status" value="1"/>
</dbReference>
<feature type="region of interest" description="Disordered" evidence="12">
    <location>
        <begin position="613"/>
        <end position="634"/>
    </location>
</feature>
<comment type="caution">
    <text evidence="14">The sequence shown here is derived from an EMBL/GenBank/DDBJ whole genome shotgun (WGS) entry which is preliminary data.</text>
</comment>
<dbReference type="AlphaFoldDB" id="A0A9X1T4H7"/>
<feature type="region of interest" description="Disordered" evidence="12">
    <location>
        <begin position="391"/>
        <end position="447"/>
    </location>
</feature>
<sequence>MSETEGTETKNPAEAGRPEPYRVLARKYRPLSFDDLIGQEPMVRTLTNAFETGRIAQAWMLTGVRGVGKTTTARILARALNYETDDIHQPTIHMSGPGVHCQAIMEGRHVDVVEMDAASHTGIDDVREIIAQVRYRPVSARYKVYIIDEVHMLSNQAFNGLLKTLEEPPEHVKFVFATTEIRKVPITVLSRCQRFDLRRVESATLIHHLQKIAAAENVSVEDDALRLVARAAEGSVRDALSLTDQAIAHGAGTVTALAVRDMLGLADRVRIIDLFETLMAGDAAGALKELREQYASGADPAVVISELADFTHLVTTLRYVPEATNDAAVSPIEAERGLELSQKLSIRTLGQIWQMLLKASEELRNTTTPRQAAEMALIRIAHAADLPSPDDLLRMLREGGSGKLPAAATPGAAPQDGGNGAPESAAPPPAPSRSAATDASSLADAALSPPRLVASAVGGGARMDMRPRPQQSPQASPQASPGEVTIAGIEALAKLAEDRRDSLMRVSIRRYLRPVRFQAGRIEVGLAEGAPGTLIGDLTKRLHLWTGQRWVVTVSSVGGEPTLDERDARKRASLIDDAAADPEVAAILASFPGAKITNVTLRGESDEEAATAIAGPADDFTGDPDEFDAFGEDD</sequence>
<dbReference type="FunFam" id="3.40.50.300:FF:000014">
    <property type="entry name" value="DNA polymerase III subunit gamma/tau"/>
    <property type="match status" value="1"/>
</dbReference>
<evidence type="ECO:0000256" key="3">
    <source>
        <dbReference type="ARBA" id="ARBA00022695"/>
    </source>
</evidence>
<dbReference type="InterPro" id="IPR027417">
    <property type="entry name" value="P-loop_NTPase"/>
</dbReference>
<evidence type="ECO:0000256" key="11">
    <source>
        <dbReference type="RuleBase" id="RU364063"/>
    </source>
</evidence>
<dbReference type="Pfam" id="PF22608">
    <property type="entry name" value="DNAX_ATPase_lid"/>
    <property type="match status" value="1"/>
</dbReference>
<dbReference type="Pfam" id="PF12169">
    <property type="entry name" value="DNA_pol3_gamma3"/>
    <property type="match status" value="1"/>
</dbReference>
<dbReference type="SUPFAM" id="SSF52540">
    <property type="entry name" value="P-loop containing nucleoside triphosphate hydrolases"/>
    <property type="match status" value="1"/>
</dbReference>
<comment type="catalytic activity">
    <reaction evidence="10 11">
        <text>DNA(n) + a 2'-deoxyribonucleoside 5'-triphosphate = DNA(n+1) + diphosphate</text>
        <dbReference type="Rhea" id="RHEA:22508"/>
        <dbReference type="Rhea" id="RHEA-COMP:17339"/>
        <dbReference type="Rhea" id="RHEA-COMP:17340"/>
        <dbReference type="ChEBI" id="CHEBI:33019"/>
        <dbReference type="ChEBI" id="CHEBI:61560"/>
        <dbReference type="ChEBI" id="CHEBI:173112"/>
        <dbReference type="EC" id="2.7.7.7"/>
    </reaction>
</comment>
<feature type="compositionally biased region" description="Acidic residues" evidence="12">
    <location>
        <begin position="620"/>
        <end position="634"/>
    </location>
</feature>
<feature type="region of interest" description="Disordered" evidence="12">
    <location>
        <begin position="461"/>
        <end position="482"/>
    </location>
</feature>
<dbReference type="InterPro" id="IPR045085">
    <property type="entry name" value="HLD_clamp_pol_III_gamma_tau"/>
</dbReference>
<dbReference type="GO" id="GO:0003677">
    <property type="term" value="F:DNA binding"/>
    <property type="evidence" value="ECO:0007669"/>
    <property type="project" value="InterPro"/>
</dbReference>
<evidence type="ECO:0000256" key="2">
    <source>
        <dbReference type="ARBA" id="ARBA00022679"/>
    </source>
</evidence>
<evidence type="ECO:0000256" key="9">
    <source>
        <dbReference type="ARBA" id="ARBA00022932"/>
    </source>
</evidence>
<dbReference type="GO" id="GO:0005524">
    <property type="term" value="F:ATP binding"/>
    <property type="evidence" value="ECO:0007669"/>
    <property type="project" value="UniProtKB-KW"/>
</dbReference>
<feature type="domain" description="AAA+ ATPase" evidence="13">
    <location>
        <begin position="55"/>
        <end position="201"/>
    </location>
</feature>
<dbReference type="NCBIfam" id="NF006585">
    <property type="entry name" value="PRK09111.1"/>
    <property type="match status" value="1"/>
</dbReference>
<keyword evidence="3 11" id="KW-0548">Nucleotidyltransferase</keyword>
<dbReference type="PANTHER" id="PTHR11669:SF0">
    <property type="entry name" value="PROTEIN STICHEL-LIKE 2"/>
    <property type="match status" value="1"/>
</dbReference>
<accession>A0A9X1T4H7</accession>
<evidence type="ECO:0000256" key="12">
    <source>
        <dbReference type="SAM" id="MobiDB-lite"/>
    </source>
</evidence>
<dbReference type="InterPro" id="IPR050238">
    <property type="entry name" value="DNA_Rep/Repair_Clamp_Loader"/>
</dbReference>
<evidence type="ECO:0000259" key="13">
    <source>
        <dbReference type="SMART" id="SM00382"/>
    </source>
</evidence>
<dbReference type="GO" id="GO:0006261">
    <property type="term" value="P:DNA-templated DNA replication"/>
    <property type="evidence" value="ECO:0007669"/>
    <property type="project" value="TreeGrafter"/>
</dbReference>
<evidence type="ECO:0000313" key="14">
    <source>
        <dbReference type="EMBL" id="MCE7027340.1"/>
    </source>
</evidence>
<dbReference type="EC" id="2.7.7.7" evidence="11"/>
<feature type="compositionally biased region" description="Low complexity" evidence="12">
    <location>
        <begin position="468"/>
        <end position="481"/>
    </location>
</feature>
<dbReference type="EMBL" id="JAJUWU010000004">
    <property type="protein sequence ID" value="MCE7027340.1"/>
    <property type="molecule type" value="Genomic_DNA"/>
</dbReference>
<feature type="compositionally biased region" description="Low complexity" evidence="12">
    <location>
        <begin position="432"/>
        <end position="447"/>
    </location>
</feature>
<dbReference type="SMART" id="SM00382">
    <property type="entry name" value="AAA"/>
    <property type="match status" value="1"/>
</dbReference>
<dbReference type="Pfam" id="PF13177">
    <property type="entry name" value="DNA_pol3_delta2"/>
    <property type="match status" value="1"/>
</dbReference>
<evidence type="ECO:0000256" key="8">
    <source>
        <dbReference type="ARBA" id="ARBA00022840"/>
    </source>
</evidence>
<comment type="function">
    <text evidence="11">DNA polymerase III is a complex, multichain enzyme responsible for most of the replicative synthesis in bacteria. This DNA polymerase also exhibits 3' to 5' exonuclease activity.</text>
</comment>
<keyword evidence="7" id="KW-0862">Zinc</keyword>
<protein>
    <recommendedName>
        <fullName evidence="11">DNA polymerase III subunit gamma/tau</fullName>
        <ecNumber evidence="11">2.7.7.7</ecNumber>
    </recommendedName>
</protein>
<organism evidence="14 15">
    <name type="scientific">Jiella avicenniae</name>
    <dbReference type="NCBI Taxonomy" id="2907202"/>
    <lineage>
        <taxon>Bacteria</taxon>
        <taxon>Pseudomonadati</taxon>
        <taxon>Pseudomonadota</taxon>
        <taxon>Alphaproteobacteria</taxon>
        <taxon>Hyphomicrobiales</taxon>
        <taxon>Aurantimonadaceae</taxon>
        <taxon>Jiella</taxon>
    </lineage>
</organism>
<dbReference type="InterPro" id="IPR012763">
    <property type="entry name" value="DNA_pol_III_sug/sutau_N"/>
</dbReference>
<dbReference type="GO" id="GO:0046872">
    <property type="term" value="F:metal ion binding"/>
    <property type="evidence" value="ECO:0007669"/>
    <property type="project" value="UniProtKB-KW"/>
</dbReference>
<dbReference type="InterPro" id="IPR022754">
    <property type="entry name" value="DNA_pol_III_gamma-3"/>
</dbReference>
<dbReference type="Proteomes" id="UP001139035">
    <property type="component" value="Unassembled WGS sequence"/>
</dbReference>
<evidence type="ECO:0000256" key="1">
    <source>
        <dbReference type="ARBA" id="ARBA00006360"/>
    </source>
</evidence>
<dbReference type="GO" id="GO:0003887">
    <property type="term" value="F:DNA-directed DNA polymerase activity"/>
    <property type="evidence" value="ECO:0007669"/>
    <property type="project" value="UniProtKB-KW"/>
</dbReference>
<keyword evidence="9 11" id="KW-0239">DNA-directed DNA polymerase</keyword>
<keyword evidence="5" id="KW-0479">Metal-binding</keyword>
<keyword evidence="2 11" id="KW-0808">Transferase</keyword>
<dbReference type="InterPro" id="IPR008921">
    <property type="entry name" value="DNA_pol3_clamp-load_cplx_C"/>
</dbReference>
<dbReference type="Gene3D" id="1.20.272.10">
    <property type="match status" value="1"/>
</dbReference>
<keyword evidence="15" id="KW-1185">Reference proteome</keyword>
<dbReference type="FunFam" id="1.10.8.60:FF:000013">
    <property type="entry name" value="DNA polymerase III subunit gamma/tau"/>
    <property type="match status" value="1"/>
</dbReference>
<proteinExistence type="inferred from homology"/>
<dbReference type="Gene3D" id="1.10.8.60">
    <property type="match status" value="1"/>
</dbReference>
<comment type="subunit">
    <text evidence="11">DNA polymerase III contains a core (composed of alpha, epsilon and theta chains) that associates with a tau subunit. This core dimerizes to form the POLIII' complex. PolIII' associates with the gamma complex (composed of gamma, delta, delta', psi and chi chains) and with the beta chain to form the complete DNA polymerase III complex.</text>
</comment>
<dbReference type="CDD" id="cd18137">
    <property type="entry name" value="HLD_clamp_pol_III_gamma_tau"/>
    <property type="match status" value="1"/>
</dbReference>
<dbReference type="Gene3D" id="3.40.50.300">
    <property type="entry name" value="P-loop containing nucleotide triphosphate hydrolases"/>
    <property type="match status" value="1"/>
</dbReference>
<reference evidence="14" key="1">
    <citation type="submission" date="2022-01" db="EMBL/GenBank/DDBJ databases">
        <title>Jiella avicenniae sp. nov., a novel endophytic bacterium isolated from bark of Avicennia marina.</title>
        <authorList>
            <person name="Tuo L."/>
        </authorList>
    </citation>
    <scope>NUCLEOTIDE SEQUENCE</scope>
    <source>
        <strain evidence="14">CBK1P-4</strain>
    </source>
</reference>
<dbReference type="CDD" id="cd00009">
    <property type="entry name" value="AAA"/>
    <property type="match status" value="1"/>
</dbReference>
<evidence type="ECO:0000313" key="15">
    <source>
        <dbReference type="Proteomes" id="UP001139035"/>
    </source>
</evidence>
<evidence type="ECO:0000256" key="6">
    <source>
        <dbReference type="ARBA" id="ARBA00022741"/>
    </source>
</evidence>
<dbReference type="Pfam" id="PF12362">
    <property type="entry name" value="DUF3646"/>
    <property type="match status" value="1"/>
</dbReference>
<evidence type="ECO:0000256" key="5">
    <source>
        <dbReference type="ARBA" id="ARBA00022723"/>
    </source>
</evidence>
<dbReference type="GO" id="GO:0009360">
    <property type="term" value="C:DNA polymerase III complex"/>
    <property type="evidence" value="ECO:0007669"/>
    <property type="project" value="InterPro"/>
</dbReference>
<evidence type="ECO:0000256" key="4">
    <source>
        <dbReference type="ARBA" id="ARBA00022705"/>
    </source>
</evidence>
<dbReference type="FunFam" id="1.20.272.10:FF:000003">
    <property type="entry name" value="DNA polymerase III subunit gamma/tau"/>
    <property type="match status" value="1"/>
</dbReference>
<gene>
    <name evidence="11" type="primary">dnaX</name>
    <name evidence="14" type="ORF">LZD57_04990</name>
</gene>
<evidence type="ECO:0000256" key="7">
    <source>
        <dbReference type="ARBA" id="ARBA00022833"/>
    </source>
</evidence>